<name>A0A653BX54_CALMS</name>
<evidence type="ECO:0000256" key="3">
    <source>
        <dbReference type="ARBA" id="ARBA00020977"/>
    </source>
</evidence>
<comment type="subcellular location">
    <subcellularLocation>
        <location evidence="1">Golgi apparatus membrane</location>
        <topology evidence="1">Peripheral membrane protein</topology>
    </subcellularLocation>
</comment>
<evidence type="ECO:0000256" key="2">
    <source>
        <dbReference type="ARBA" id="ARBA00007603"/>
    </source>
</evidence>
<organism evidence="10 11">
    <name type="scientific">Callosobruchus maculatus</name>
    <name type="common">Southern cowpea weevil</name>
    <name type="synonym">Pulse bruchid</name>
    <dbReference type="NCBI Taxonomy" id="64391"/>
    <lineage>
        <taxon>Eukaryota</taxon>
        <taxon>Metazoa</taxon>
        <taxon>Ecdysozoa</taxon>
        <taxon>Arthropoda</taxon>
        <taxon>Hexapoda</taxon>
        <taxon>Insecta</taxon>
        <taxon>Pterygota</taxon>
        <taxon>Neoptera</taxon>
        <taxon>Endopterygota</taxon>
        <taxon>Coleoptera</taxon>
        <taxon>Polyphaga</taxon>
        <taxon>Cucujiformia</taxon>
        <taxon>Chrysomeloidea</taxon>
        <taxon>Chrysomelidae</taxon>
        <taxon>Bruchinae</taxon>
        <taxon>Bruchini</taxon>
        <taxon>Callosobruchus</taxon>
    </lineage>
</organism>
<dbReference type="PANTHER" id="PTHR12961:SF0">
    <property type="entry name" value="CONSERVED OLIGOMERIC GOLGI COMPLEX SUBUNIT 2"/>
    <property type="match status" value="1"/>
</dbReference>
<reference evidence="10 11" key="1">
    <citation type="submission" date="2019-01" db="EMBL/GenBank/DDBJ databases">
        <authorList>
            <person name="Sayadi A."/>
        </authorList>
    </citation>
    <scope>NUCLEOTIDE SEQUENCE [LARGE SCALE GENOMIC DNA]</scope>
</reference>
<evidence type="ECO:0000256" key="4">
    <source>
        <dbReference type="ARBA" id="ARBA00022448"/>
    </source>
</evidence>
<evidence type="ECO:0000259" key="9">
    <source>
        <dbReference type="Pfam" id="PF06148"/>
    </source>
</evidence>
<accession>A0A653BX54</accession>
<proteinExistence type="inferred from homology"/>
<evidence type="ECO:0000256" key="6">
    <source>
        <dbReference type="ARBA" id="ARBA00023034"/>
    </source>
</evidence>
<dbReference type="GO" id="GO:0017119">
    <property type="term" value="C:Golgi transport complex"/>
    <property type="evidence" value="ECO:0007669"/>
    <property type="project" value="TreeGrafter"/>
</dbReference>
<dbReference type="AlphaFoldDB" id="A0A653BX54"/>
<keyword evidence="5" id="KW-0653">Protein transport</keyword>
<dbReference type="Proteomes" id="UP000410492">
    <property type="component" value="Unassembled WGS sequence"/>
</dbReference>
<keyword evidence="6" id="KW-0333">Golgi apparatus</keyword>
<dbReference type="PANTHER" id="PTHR12961">
    <property type="entry name" value="CONSERVED OLIGOMERIC GOLGI COMPLEX COMPONENT 2"/>
    <property type="match status" value="1"/>
</dbReference>
<keyword evidence="7" id="KW-0472">Membrane</keyword>
<evidence type="ECO:0000256" key="7">
    <source>
        <dbReference type="ARBA" id="ARBA00023136"/>
    </source>
</evidence>
<dbReference type="GO" id="GO:0000139">
    <property type="term" value="C:Golgi membrane"/>
    <property type="evidence" value="ECO:0007669"/>
    <property type="project" value="UniProtKB-SubCell"/>
</dbReference>
<keyword evidence="11" id="KW-1185">Reference proteome</keyword>
<evidence type="ECO:0000256" key="5">
    <source>
        <dbReference type="ARBA" id="ARBA00022927"/>
    </source>
</evidence>
<evidence type="ECO:0000313" key="11">
    <source>
        <dbReference type="Proteomes" id="UP000410492"/>
    </source>
</evidence>
<dbReference type="EMBL" id="CAACVG010006392">
    <property type="protein sequence ID" value="VEN40169.1"/>
    <property type="molecule type" value="Genomic_DNA"/>
</dbReference>
<dbReference type="OrthoDB" id="332281at2759"/>
<keyword evidence="4" id="KW-0813">Transport</keyword>
<gene>
    <name evidence="10" type="ORF">CALMAC_LOCUS4432</name>
</gene>
<dbReference type="InterPro" id="IPR009316">
    <property type="entry name" value="COG2"/>
</dbReference>
<dbReference type="Pfam" id="PF06148">
    <property type="entry name" value="COG2_N"/>
    <property type="match status" value="1"/>
</dbReference>
<evidence type="ECO:0000256" key="1">
    <source>
        <dbReference type="ARBA" id="ARBA00004395"/>
    </source>
</evidence>
<feature type="domain" description="Conserved oligomeric Golgi complex subunit 2 N-terminal" evidence="9">
    <location>
        <begin position="80"/>
        <end position="149"/>
    </location>
</feature>
<protein>
    <recommendedName>
        <fullName evidence="3">Conserved oligomeric Golgi complex subunit 2</fullName>
    </recommendedName>
    <alternativeName>
        <fullName evidence="8">Component of oligomeric Golgi complex 2</fullName>
    </alternativeName>
</protein>
<comment type="similarity">
    <text evidence="2">Belongs to the COG2 family.</text>
</comment>
<dbReference type="GO" id="GO:0006891">
    <property type="term" value="P:intra-Golgi vesicle-mediated transport"/>
    <property type="evidence" value="ECO:0007669"/>
    <property type="project" value="TreeGrafter"/>
</dbReference>
<sequence length="223" mass="25830">MFKPVLVTCSAVPTVTISTSLHSVVVSVTQLSPVTPLHLSKILTSNQTSKVNFLSNRRKRRRKTKYIPLNMEDNEHLVWKDSFYKHNFNVDQCLSEYTQKSDLDSLRKELKSLGDDLQQQMSDILKTETEAIVNLAEYLTNLNFKIESLSSPVCQLREEIMTLNNLIHASEDSCKHMLDKLKNNTMCRSNLRMLQVELTVEDLIKERSAKVFNERCRTYYKPL</sequence>
<evidence type="ECO:0000313" key="10">
    <source>
        <dbReference type="EMBL" id="VEN40169.1"/>
    </source>
</evidence>
<dbReference type="InterPro" id="IPR024602">
    <property type="entry name" value="COG_su2_N"/>
</dbReference>
<evidence type="ECO:0000256" key="8">
    <source>
        <dbReference type="ARBA" id="ARBA00031344"/>
    </source>
</evidence>
<dbReference type="GO" id="GO:0007030">
    <property type="term" value="P:Golgi organization"/>
    <property type="evidence" value="ECO:0007669"/>
    <property type="project" value="InterPro"/>
</dbReference>
<dbReference type="GO" id="GO:0015031">
    <property type="term" value="P:protein transport"/>
    <property type="evidence" value="ECO:0007669"/>
    <property type="project" value="UniProtKB-KW"/>
</dbReference>